<proteinExistence type="inferred from homology"/>
<dbReference type="GO" id="GO:0016787">
    <property type="term" value="F:hydrolase activity"/>
    <property type="evidence" value="ECO:0007669"/>
    <property type="project" value="UniProtKB-KW"/>
</dbReference>
<dbReference type="PANTHER" id="PTHR42796">
    <property type="entry name" value="FUMARYLACETOACETATE HYDROLASE DOMAIN-CONTAINING PROTEIN 2A-RELATED"/>
    <property type="match status" value="1"/>
</dbReference>
<dbReference type="SUPFAM" id="SSF56529">
    <property type="entry name" value="FAH"/>
    <property type="match status" value="1"/>
</dbReference>
<dbReference type="InterPro" id="IPR011234">
    <property type="entry name" value="Fumarylacetoacetase-like_C"/>
</dbReference>
<reference evidence="4" key="1">
    <citation type="submission" date="2024-06" db="EMBL/GenBank/DDBJ databases">
        <title>Biodegradation of dimethachlon by Arthrobacter sp. K5: mechanistic insights and ecological implications.</title>
        <authorList>
            <person name="Hu S."/>
            <person name="Lu P."/>
        </authorList>
    </citation>
    <scope>NUCLEOTIDE SEQUENCE</scope>
    <source>
        <strain evidence="4">K5</strain>
    </source>
</reference>
<dbReference type="PANTHER" id="PTHR42796:SF4">
    <property type="entry name" value="FUMARYLACETOACETATE HYDROLASE DOMAIN-CONTAINING PROTEIN 2A"/>
    <property type="match status" value="1"/>
</dbReference>
<dbReference type="GO" id="GO:0044281">
    <property type="term" value="P:small molecule metabolic process"/>
    <property type="evidence" value="ECO:0007669"/>
    <property type="project" value="UniProtKB-ARBA"/>
</dbReference>
<evidence type="ECO:0000313" key="4">
    <source>
        <dbReference type="EMBL" id="XCH12431.1"/>
    </source>
</evidence>
<dbReference type="EMBL" id="CP159279">
    <property type="protein sequence ID" value="XCH12431.1"/>
    <property type="molecule type" value="Genomic_DNA"/>
</dbReference>
<comment type="similarity">
    <text evidence="1">Belongs to the FAH family.</text>
</comment>
<keyword evidence="2" id="KW-0479">Metal-binding</keyword>
<keyword evidence="4" id="KW-0378">Hydrolase</keyword>
<sequence>MTPALPRRIARVRPLAPAPAYVSSPAASPDADTAQLPEQFFVANDAADFASTAGRTWTVVQSPFPGSRANAGSGHRGGWEPGAEVSEDSFAFLAPSVPANVLGMAHNTGQAGRDLPAQAFHKAATSVIGPGEAIQLPAGIGLVEPEAELAVVVGRTVKNLTLDNARSAVLGYTIGNDVTARRLQKSDELWLSAKSQDTFTPAGPWIVTGLDYTDQTIGVVHNGAELPTASTANLGWKVDEILVYLTSFMTLHPGDLVLTGFPAASTGIQPGDTVTCRVGGIGELSNPVTAAS</sequence>
<dbReference type="GO" id="GO:0046872">
    <property type="term" value="F:metal ion binding"/>
    <property type="evidence" value="ECO:0007669"/>
    <property type="project" value="UniProtKB-KW"/>
</dbReference>
<gene>
    <name evidence="4" type="ORF">ABRP34_05410</name>
</gene>
<dbReference type="AlphaFoldDB" id="A0AAU8EUL8"/>
<dbReference type="Pfam" id="PF01557">
    <property type="entry name" value="FAA_hydrolase"/>
    <property type="match status" value="1"/>
</dbReference>
<evidence type="ECO:0000256" key="1">
    <source>
        <dbReference type="ARBA" id="ARBA00010211"/>
    </source>
</evidence>
<dbReference type="RefSeq" id="WP_353712510.1">
    <property type="nucleotide sequence ID" value="NZ_CP159279.1"/>
</dbReference>
<organism evidence="4">
    <name type="scientific">Arthrobacter sp. K5</name>
    <dbReference type="NCBI Taxonomy" id="2839623"/>
    <lineage>
        <taxon>Bacteria</taxon>
        <taxon>Bacillati</taxon>
        <taxon>Actinomycetota</taxon>
        <taxon>Actinomycetes</taxon>
        <taxon>Micrococcales</taxon>
        <taxon>Micrococcaceae</taxon>
        <taxon>Arthrobacter</taxon>
    </lineage>
</organism>
<dbReference type="Gene3D" id="3.90.850.10">
    <property type="entry name" value="Fumarylacetoacetase-like, C-terminal domain"/>
    <property type="match status" value="1"/>
</dbReference>
<dbReference type="InterPro" id="IPR051121">
    <property type="entry name" value="FAH"/>
</dbReference>
<protein>
    <submittedName>
        <fullName evidence="4">Fumarylacetoacetate hydrolase family protein</fullName>
    </submittedName>
</protein>
<name>A0AAU8EUL8_9MICC</name>
<feature type="domain" description="Fumarylacetoacetase-like C-terminal" evidence="3">
    <location>
        <begin position="108"/>
        <end position="288"/>
    </location>
</feature>
<dbReference type="InterPro" id="IPR036663">
    <property type="entry name" value="Fumarylacetoacetase_C_sf"/>
</dbReference>
<evidence type="ECO:0000259" key="3">
    <source>
        <dbReference type="Pfam" id="PF01557"/>
    </source>
</evidence>
<evidence type="ECO:0000256" key="2">
    <source>
        <dbReference type="ARBA" id="ARBA00022723"/>
    </source>
</evidence>
<accession>A0AAU8EUL8</accession>